<reference evidence="1" key="1">
    <citation type="submission" date="2020-11" db="EMBL/GenBank/DDBJ databases">
        <title>Bacterial whole genome sequence for Panacibacter sp. DH6.</title>
        <authorList>
            <person name="Le V."/>
            <person name="Ko S."/>
            <person name="Ahn C.-Y."/>
            <person name="Oh H.-M."/>
        </authorList>
    </citation>
    <scope>NUCLEOTIDE SEQUENCE</scope>
    <source>
        <strain evidence="1">DH6</strain>
    </source>
</reference>
<sequence length="305" mass="35058">MSKTITYSQCPVCRSNHISYALEAKDHTVSGEVFPVWHCYNCSCRFTQDVPEASAIGKYYQSAAYVSHSDTKQGLVNRLYHTVRNYTLKAKRRMVEKESGKRKASLLDVGAGTGAFAHEMHDAGWKVVALEPDKTAKENALKNYSLQLGDMSAIFSYKPETFDAITMWHVLEHVHQLHEYIEAFSRILKKDGTLFIAVPNYTSYDAKKYDDMWAAYDVPRHLYHFSPKSLNALVKQHGFKIVEYKPMWFDSFYVSMLSEQYKTGKNNLVAAFWSGLRSNMRTLNNVKRCSSVIYIIKKNLPQQNK</sequence>
<evidence type="ECO:0000313" key="1">
    <source>
        <dbReference type="EMBL" id="MBG9376623.1"/>
    </source>
</evidence>
<organism evidence="1 2">
    <name type="scientific">Panacibacter microcysteis</name>
    <dbReference type="NCBI Taxonomy" id="2793269"/>
    <lineage>
        <taxon>Bacteria</taxon>
        <taxon>Pseudomonadati</taxon>
        <taxon>Bacteroidota</taxon>
        <taxon>Chitinophagia</taxon>
        <taxon>Chitinophagales</taxon>
        <taxon>Chitinophagaceae</taxon>
        <taxon>Panacibacter</taxon>
    </lineage>
</organism>
<dbReference type="GO" id="GO:0032259">
    <property type="term" value="P:methylation"/>
    <property type="evidence" value="ECO:0007669"/>
    <property type="project" value="UniProtKB-KW"/>
</dbReference>
<evidence type="ECO:0000313" key="2">
    <source>
        <dbReference type="Proteomes" id="UP000628448"/>
    </source>
</evidence>
<dbReference type="SUPFAM" id="SSF53335">
    <property type="entry name" value="S-adenosyl-L-methionine-dependent methyltransferases"/>
    <property type="match status" value="1"/>
</dbReference>
<dbReference type="GO" id="GO:0008168">
    <property type="term" value="F:methyltransferase activity"/>
    <property type="evidence" value="ECO:0007669"/>
    <property type="project" value="UniProtKB-KW"/>
</dbReference>
<dbReference type="EMBL" id="JADWYR010000001">
    <property type="protein sequence ID" value="MBG9376623.1"/>
    <property type="molecule type" value="Genomic_DNA"/>
</dbReference>
<dbReference type="PANTHER" id="PTHR43861:SF6">
    <property type="entry name" value="METHYLTRANSFERASE TYPE 11"/>
    <property type="match status" value="1"/>
</dbReference>
<protein>
    <submittedName>
        <fullName evidence="1">Class I SAM-dependent methyltransferase</fullName>
    </submittedName>
</protein>
<name>A0A931E3Y5_9BACT</name>
<comment type="caution">
    <text evidence="1">The sequence shown here is derived from an EMBL/GenBank/DDBJ whole genome shotgun (WGS) entry which is preliminary data.</text>
</comment>
<keyword evidence="1" id="KW-0808">Transferase</keyword>
<dbReference type="PANTHER" id="PTHR43861">
    <property type="entry name" value="TRANS-ACONITATE 2-METHYLTRANSFERASE-RELATED"/>
    <property type="match status" value="1"/>
</dbReference>
<accession>A0A931E3Y5</accession>
<keyword evidence="1" id="KW-0489">Methyltransferase</keyword>
<dbReference type="CDD" id="cd02440">
    <property type="entry name" value="AdoMet_MTases"/>
    <property type="match status" value="1"/>
</dbReference>
<dbReference type="Pfam" id="PF13489">
    <property type="entry name" value="Methyltransf_23"/>
    <property type="match status" value="1"/>
</dbReference>
<gene>
    <name evidence="1" type="ORF">I5907_10280</name>
</gene>
<dbReference type="Proteomes" id="UP000628448">
    <property type="component" value="Unassembled WGS sequence"/>
</dbReference>
<keyword evidence="2" id="KW-1185">Reference proteome</keyword>
<dbReference type="InterPro" id="IPR029063">
    <property type="entry name" value="SAM-dependent_MTases_sf"/>
</dbReference>
<dbReference type="RefSeq" id="WP_196990626.1">
    <property type="nucleotide sequence ID" value="NZ_JADWYR010000001.1"/>
</dbReference>
<proteinExistence type="predicted"/>
<dbReference type="AlphaFoldDB" id="A0A931E3Y5"/>
<dbReference type="Gene3D" id="3.40.50.150">
    <property type="entry name" value="Vaccinia Virus protein VP39"/>
    <property type="match status" value="1"/>
</dbReference>